<name>A0AA88LEP3_ARTSF</name>
<evidence type="ECO:0000256" key="5">
    <source>
        <dbReference type="ARBA" id="ARBA00022840"/>
    </source>
</evidence>
<keyword evidence="14" id="KW-1185">Reference proteome</keyword>
<dbReference type="InterPro" id="IPR027417">
    <property type="entry name" value="P-loop_NTPase"/>
</dbReference>
<keyword evidence="4 8" id="KW-0347">Helicase</keyword>
<dbReference type="InterPro" id="IPR014014">
    <property type="entry name" value="RNA_helicase_DEAD_Q_motif"/>
</dbReference>
<protein>
    <recommendedName>
        <fullName evidence="1">RNA helicase</fullName>
        <ecNumber evidence="1">3.6.4.13</ecNumber>
    </recommendedName>
</protein>
<evidence type="ECO:0000256" key="7">
    <source>
        <dbReference type="PROSITE-ProRule" id="PRU00552"/>
    </source>
</evidence>
<dbReference type="GO" id="GO:0003724">
    <property type="term" value="F:RNA helicase activity"/>
    <property type="evidence" value="ECO:0007669"/>
    <property type="project" value="UniProtKB-EC"/>
</dbReference>
<dbReference type="SUPFAM" id="SSF52540">
    <property type="entry name" value="P-loop containing nucleoside triphosphate hydrolases"/>
    <property type="match status" value="2"/>
</dbReference>
<evidence type="ECO:0000313" key="13">
    <source>
        <dbReference type="EMBL" id="KAK2721976.1"/>
    </source>
</evidence>
<feature type="short sequence motif" description="Q motif" evidence="7">
    <location>
        <begin position="161"/>
        <end position="189"/>
    </location>
</feature>
<dbReference type="PROSITE" id="PS51194">
    <property type="entry name" value="HELICASE_CTER"/>
    <property type="match status" value="1"/>
</dbReference>
<dbReference type="PROSITE" id="PS51195">
    <property type="entry name" value="Q_MOTIF"/>
    <property type="match status" value="1"/>
</dbReference>
<dbReference type="GO" id="GO:0016787">
    <property type="term" value="F:hydrolase activity"/>
    <property type="evidence" value="ECO:0007669"/>
    <property type="project" value="UniProtKB-KW"/>
</dbReference>
<feature type="domain" description="DEAD-box RNA helicase Q" evidence="12">
    <location>
        <begin position="161"/>
        <end position="189"/>
    </location>
</feature>
<dbReference type="Pfam" id="PF00270">
    <property type="entry name" value="DEAD"/>
    <property type="match status" value="1"/>
</dbReference>
<dbReference type="AlphaFoldDB" id="A0AA88LEP3"/>
<dbReference type="InterPro" id="IPR000629">
    <property type="entry name" value="RNA-helicase_DEAD-box_CS"/>
</dbReference>
<keyword evidence="5 8" id="KW-0067">ATP-binding</keyword>
<feature type="domain" description="Helicase ATP-binding" evidence="10">
    <location>
        <begin position="192"/>
        <end position="367"/>
    </location>
</feature>
<evidence type="ECO:0000256" key="1">
    <source>
        <dbReference type="ARBA" id="ARBA00012552"/>
    </source>
</evidence>
<evidence type="ECO:0000256" key="4">
    <source>
        <dbReference type="ARBA" id="ARBA00022806"/>
    </source>
</evidence>
<evidence type="ECO:0000259" key="11">
    <source>
        <dbReference type="PROSITE" id="PS51194"/>
    </source>
</evidence>
<dbReference type="GO" id="GO:0005524">
    <property type="term" value="F:ATP binding"/>
    <property type="evidence" value="ECO:0007669"/>
    <property type="project" value="UniProtKB-KW"/>
</dbReference>
<feature type="region of interest" description="Disordered" evidence="9">
    <location>
        <begin position="71"/>
        <end position="139"/>
    </location>
</feature>
<organism evidence="13 14">
    <name type="scientific">Artemia franciscana</name>
    <name type="common">Brine shrimp</name>
    <name type="synonym">Artemia sanfranciscana</name>
    <dbReference type="NCBI Taxonomy" id="6661"/>
    <lineage>
        <taxon>Eukaryota</taxon>
        <taxon>Metazoa</taxon>
        <taxon>Ecdysozoa</taxon>
        <taxon>Arthropoda</taxon>
        <taxon>Crustacea</taxon>
        <taxon>Branchiopoda</taxon>
        <taxon>Anostraca</taxon>
        <taxon>Artemiidae</taxon>
        <taxon>Artemia</taxon>
    </lineage>
</organism>
<feature type="compositionally biased region" description="Polar residues" evidence="9">
    <location>
        <begin position="102"/>
        <end position="112"/>
    </location>
</feature>
<feature type="compositionally biased region" description="Basic and acidic residues" evidence="9">
    <location>
        <begin position="92"/>
        <end position="101"/>
    </location>
</feature>
<evidence type="ECO:0000259" key="12">
    <source>
        <dbReference type="PROSITE" id="PS51195"/>
    </source>
</evidence>
<feature type="domain" description="Helicase C-terminal" evidence="11">
    <location>
        <begin position="379"/>
        <end position="528"/>
    </location>
</feature>
<comment type="caution">
    <text evidence="13">The sequence shown here is derived from an EMBL/GenBank/DDBJ whole genome shotgun (WGS) entry which is preliminary data.</text>
</comment>
<dbReference type="InterPro" id="IPR014001">
    <property type="entry name" value="Helicase_ATP-bd"/>
</dbReference>
<gene>
    <name evidence="13" type="ORF">QYM36_002516</name>
</gene>
<evidence type="ECO:0000256" key="6">
    <source>
        <dbReference type="ARBA" id="ARBA00047984"/>
    </source>
</evidence>
<dbReference type="InterPro" id="IPR011545">
    <property type="entry name" value="DEAD/DEAH_box_helicase_dom"/>
</dbReference>
<proteinExistence type="inferred from homology"/>
<dbReference type="SMART" id="SM00487">
    <property type="entry name" value="DEXDc"/>
    <property type="match status" value="1"/>
</dbReference>
<dbReference type="EMBL" id="JAVRJZ010000005">
    <property type="protein sequence ID" value="KAK2721976.1"/>
    <property type="molecule type" value="Genomic_DNA"/>
</dbReference>
<evidence type="ECO:0000256" key="2">
    <source>
        <dbReference type="ARBA" id="ARBA00022741"/>
    </source>
</evidence>
<dbReference type="PROSITE" id="PS51192">
    <property type="entry name" value="HELICASE_ATP_BIND_1"/>
    <property type="match status" value="1"/>
</dbReference>
<evidence type="ECO:0000259" key="10">
    <source>
        <dbReference type="PROSITE" id="PS51192"/>
    </source>
</evidence>
<sequence length="554" mass="62619">MRSSYLNQSGRKQAGGTTECLPRHRIIHNDWFEGIRNCNETFYKPIREQGTCRLEEREKKFNNFSSKFASDSNQYSVRRDGNPKQYFRRNHDHNSKFKESKNSGGTLSNQGDHGSYKRQPLQNNFYSPHPTVAKRSKEEVDSYRDSKEILVEGVDVPHPTMSFEEAGFPDNLKSQLTSQGLHSPTPIQAQGWPIALSGRNMVGIASTGSGKTLAYILPSIVHIKNSAKLQRGDGPIALILAPTRELAQQIKIVADIYGASSDIRSTCVFGGSPRGQQIKNLQQGSELCIATPGRMIEFLETKKTNLRRCTYIVLDEADRMLDMGFEPQIRKIFQKISGETQILMWSATWPKEVESLAKDFLGPHIKLNVGSKDLSANHNIQQTVEVCSEQEKYIKLIWLLTKISKEQEKKTIIFVETKQMADEIADSIRGYGYPAKAIHGDKDQRDILVATDVAARGLDIDDIKYVINYDYPQNSEDYIHRIGRTGRSNRTGIAHTFFTPKKGNKAKDLIGVLKEANQKVDPKLYEVAKNSEVRLKWQNSRGYGGRTEFRGHSS</sequence>
<accession>A0AA88LEP3</accession>
<dbReference type="InterPro" id="IPR001650">
    <property type="entry name" value="Helicase_C-like"/>
</dbReference>
<dbReference type="Pfam" id="PF00271">
    <property type="entry name" value="Helicase_C"/>
    <property type="match status" value="1"/>
</dbReference>
<evidence type="ECO:0000313" key="14">
    <source>
        <dbReference type="Proteomes" id="UP001187531"/>
    </source>
</evidence>
<keyword evidence="2 8" id="KW-0547">Nucleotide-binding</keyword>
<dbReference type="Gene3D" id="3.40.50.300">
    <property type="entry name" value="P-loop containing nucleotide triphosphate hydrolases"/>
    <property type="match status" value="2"/>
</dbReference>
<dbReference type="PANTHER" id="PTHR47958">
    <property type="entry name" value="ATP-DEPENDENT RNA HELICASE DBP3"/>
    <property type="match status" value="1"/>
</dbReference>
<comment type="catalytic activity">
    <reaction evidence="6">
        <text>ATP + H2O = ADP + phosphate + H(+)</text>
        <dbReference type="Rhea" id="RHEA:13065"/>
        <dbReference type="ChEBI" id="CHEBI:15377"/>
        <dbReference type="ChEBI" id="CHEBI:15378"/>
        <dbReference type="ChEBI" id="CHEBI:30616"/>
        <dbReference type="ChEBI" id="CHEBI:43474"/>
        <dbReference type="ChEBI" id="CHEBI:456216"/>
        <dbReference type="EC" id="3.6.4.13"/>
    </reaction>
</comment>
<dbReference type="Proteomes" id="UP001187531">
    <property type="component" value="Unassembled WGS sequence"/>
</dbReference>
<dbReference type="CDD" id="cd18787">
    <property type="entry name" value="SF2_C_DEAD"/>
    <property type="match status" value="1"/>
</dbReference>
<keyword evidence="3 8" id="KW-0378">Hydrolase</keyword>
<dbReference type="FunFam" id="3.40.50.300:FF:000079">
    <property type="entry name" value="probable ATP-dependent RNA helicase DDX17"/>
    <property type="match status" value="1"/>
</dbReference>
<evidence type="ECO:0000256" key="8">
    <source>
        <dbReference type="RuleBase" id="RU000492"/>
    </source>
</evidence>
<dbReference type="PROSITE" id="PS00039">
    <property type="entry name" value="DEAD_ATP_HELICASE"/>
    <property type="match status" value="1"/>
</dbReference>
<dbReference type="EC" id="3.6.4.13" evidence="1"/>
<comment type="similarity">
    <text evidence="8">Belongs to the DEAD box helicase family.</text>
</comment>
<evidence type="ECO:0000256" key="9">
    <source>
        <dbReference type="SAM" id="MobiDB-lite"/>
    </source>
</evidence>
<dbReference type="SMART" id="SM00490">
    <property type="entry name" value="HELICc"/>
    <property type="match status" value="1"/>
</dbReference>
<evidence type="ECO:0000256" key="3">
    <source>
        <dbReference type="ARBA" id="ARBA00022801"/>
    </source>
</evidence>
<dbReference type="GO" id="GO:0003676">
    <property type="term" value="F:nucleic acid binding"/>
    <property type="evidence" value="ECO:0007669"/>
    <property type="project" value="InterPro"/>
</dbReference>
<reference evidence="13" key="1">
    <citation type="submission" date="2023-07" db="EMBL/GenBank/DDBJ databases">
        <title>Chromosome-level genome assembly of Artemia franciscana.</title>
        <authorList>
            <person name="Jo E."/>
        </authorList>
    </citation>
    <scope>NUCLEOTIDE SEQUENCE</scope>
    <source>
        <tissue evidence="13">Whole body</tissue>
    </source>
</reference>